<name>A0ABW9RJQ1_9BACT</name>
<proteinExistence type="predicted"/>
<organism evidence="2 3">
    <name type="scientific">Fulvivirga kasyanovii</name>
    <dbReference type="NCBI Taxonomy" id="396812"/>
    <lineage>
        <taxon>Bacteria</taxon>
        <taxon>Pseudomonadati</taxon>
        <taxon>Bacteroidota</taxon>
        <taxon>Cytophagia</taxon>
        <taxon>Cytophagales</taxon>
        <taxon>Fulvivirgaceae</taxon>
        <taxon>Fulvivirga</taxon>
    </lineage>
</organism>
<keyword evidence="3" id="KW-1185">Reference proteome</keyword>
<comment type="caution">
    <text evidence="2">The sequence shown here is derived from an EMBL/GenBank/DDBJ whole genome shotgun (WGS) entry which is preliminary data.</text>
</comment>
<dbReference type="SUPFAM" id="SSF53474">
    <property type="entry name" value="alpha/beta-Hydrolases"/>
    <property type="match status" value="1"/>
</dbReference>
<sequence>MKQQTNLTPTKEVQYFTTGDGQQIAFRLDGPGDAPVLILSNSIATNFHMWDGQIPAFTRHFRILRFDTRGHGSSDAPAGDYSIARMGWDVIELMDHLNIQHAHFCGLSLGGFIGQWLAIHAPDRINRLVLANTSSYLGPQALWNEHIISLNTGASMQSYGDMFINNWFPQEMIKAQDSTVYEFRKMVLTTSPQGLAGSFAAVRDTDMRRTITLIPNPTLVIGGAYDGVTLPEHSEEIAASIPEARLVILPVVHLTNVENRDAFERLVIDFLLSDD</sequence>
<dbReference type="GO" id="GO:0016787">
    <property type="term" value="F:hydrolase activity"/>
    <property type="evidence" value="ECO:0007669"/>
    <property type="project" value="UniProtKB-KW"/>
</dbReference>
<protein>
    <submittedName>
        <fullName evidence="2">Alpha/beta fold hydrolase</fullName>
    </submittedName>
</protein>
<accession>A0ABW9RJQ1</accession>
<gene>
    <name evidence="2" type="ORF">E1163_04425</name>
</gene>
<evidence type="ECO:0000259" key="1">
    <source>
        <dbReference type="Pfam" id="PF00561"/>
    </source>
</evidence>
<dbReference type="Gene3D" id="3.40.50.1820">
    <property type="entry name" value="alpha/beta hydrolase"/>
    <property type="match status" value="1"/>
</dbReference>
<dbReference type="EMBL" id="SMLW01000378">
    <property type="protein sequence ID" value="MTI24186.1"/>
    <property type="molecule type" value="Genomic_DNA"/>
</dbReference>
<dbReference type="Pfam" id="PF00561">
    <property type="entry name" value="Abhydrolase_1"/>
    <property type="match status" value="1"/>
</dbReference>
<dbReference type="RefSeq" id="WP_155169929.1">
    <property type="nucleotide sequence ID" value="NZ_BAAAFL010000029.1"/>
</dbReference>
<dbReference type="InterPro" id="IPR000073">
    <property type="entry name" value="AB_hydrolase_1"/>
</dbReference>
<dbReference type="PANTHER" id="PTHR43433">
    <property type="entry name" value="HYDROLASE, ALPHA/BETA FOLD FAMILY PROTEIN"/>
    <property type="match status" value="1"/>
</dbReference>
<reference evidence="2 3" key="1">
    <citation type="submission" date="2019-02" db="EMBL/GenBank/DDBJ databases">
        <authorList>
            <person name="Goldberg S.R."/>
            <person name="Haltli B.A."/>
            <person name="Correa H."/>
            <person name="Russell K.G."/>
        </authorList>
    </citation>
    <scope>NUCLEOTIDE SEQUENCE [LARGE SCALE GENOMIC DNA]</scope>
    <source>
        <strain evidence="2 3">JCM 16186</strain>
    </source>
</reference>
<dbReference type="PRINTS" id="PR00111">
    <property type="entry name" value="ABHYDROLASE"/>
</dbReference>
<dbReference type="InterPro" id="IPR050471">
    <property type="entry name" value="AB_hydrolase"/>
</dbReference>
<feature type="domain" description="AB hydrolase-1" evidence="1">
    <location>
        <begin position="35"/>
        <end position="257"/>
    </location>
</feature>
<evidence type="ECO:0000313" key="2">
    <source>
        <dbReference type="EMBL" id="MTI24186.1"/>
    </source>
</evidence>
<dbReference type="PANTHER" id="PTHR43433:SF5">
    <property type="entry name" value="AB HYDROLASE-1 DOMAIN-CONTAINING PROTEIN"/>
    <property type="match status" value="1"/>
</dbReference>
<dbReference type="InterPro" id="IPR029058">
    <property type="entry name" value="AB_hydrolase_fold"/>
</dbReference>
<keyword evidence="2" id="KW-0378">Hydrolase</keyword>
<evidence type="ECO:0000313" key="3">
    <source>
        <dbReference type="Proteomes" id="UP000798808"/>
    </source>
</evidence>
<dbReference type="Proteomes" id="UP000798808">
    <property type="component" value="Unassembled WGS sequence"/>
</dbReference>